<dbReference type="Ensembl" id="ENSNGAT00000032121.1">
    <property type="protein sequence ID" value="ENSNGAP00000026391.1"/>
    <property type="gene ID" value="ENSNGAG00000024048.1"/>
</dbReference>
<feature type="binding site" evidence="14">
    <location>
        <begin position="85"/>
        <end position="87"/>
    </location>
    <ligand>
        <name>phosphate</name>
        <dbReference type="ChEBI" id="CHEBI:43474"/>
    </ligand>
</feature>
<evidence type="ECO:0000313" key="17">
    <source>
        <dbReference type="Proteomes" id="UP000694381"/>
    </source>
</evidence>
<feature type="binding site" evidence="14">
    <location>
        <position position="65"/>
    </location>
    <ligand>
        <name>phosphate</name>
        <dbReference type="ChEBI" id="CHEBI:43474"/>
    </ligand>
</feature>
<dbReference type="PIRSF" id="PIRSF000477">
    <property type="entry name" value="PurNPase"/>
    <property type="match status" value="1"/>
</dbReference>
<dbReference type="InterPro" id="IPR000845">
    <property type="entry name" value="Nucleoside_phosphorylase_d"/>
</dbReference>
<comment type="catalytic activity">
    <reaction evidence="11 13">
        <text>2'-deoxyinosine + phosphate = 2-deoxy-alpha-D-ribose 1-phosphate + hypoxanthine</text>
        <dbReference type="Rhea" id="RHEA:27750"/>
        <dbReference type="ChEBI" id="CHEBI:17368"/>
        <dbReference type="ChEBI" id="CHEBI:28997"/>
        <dbReference type="ChEBI" id="CHEBI:43474"/>
        <dbReference type="ChEBI" id="CHEBI:57259"/>
        <dbReference type="EC" id="2.4.2.1"/>
    </reaction>
</comment>
<comment type="catalytic activity">
    <reaction evidence="12 13">
        <text>guanosine + phosphate = alpha-D-ribose 1-phosphate + guanine</text>
        <dbReference type="Rhea" id="RHEA:13233"/>
        <dbReference type="ChEBI" id="CHEBI:16235"/>
        <dbReference type="ChEBI" id="CHEBI:16750"/>
        <dbReference type="ChEBI" id="CHEBI:43474"/>
        <dbReference type="ChEBI" id="CHEBI:57720"/>
        <dbReference type="EC" id="2.4.2.1"/>
    </reaction>
</comment>
<evidence type="ECO:0000256" key="5">
    <source>
        <dbReference type="ARBA" id="ARBA00013834"/>
    </source>
</evidence>
<sequence>MDNDLFTYEDYQNTAEWLLSRTEHRPQVAVICGSGLGGLTDKLTEAQTFDYSEIPNFPQSTVQGHAGRLVFGILNGRACVMMQGRFHMYEGYPLWKVTFPVRVFRLLGVDTLVVTNAAGGLNPDFEVGDIMLIRDHINLPGFCGQNPLQGPNDERFGVRFPAMSDAYDRSMRQKAFSAWRQMGQQRELQEGTYVMLAGPSFETVAECRLLKELGADAVGMSTVPEVIVARHCGLRVFGFSLITNKVIMDYENLEKANHKEVLEAGKQAAKKLEEFVFILMDSIPLSDPAS</sequence>
<dbReference type="CDD" id="cd09009">
    <property type="entry name" value="PNP-EcPNPII_like"/>
    <property type="match status" value="1"/>
</dbReference>
<organism evidence="16 17">
    <name type="scientific">Nannospalax galili</name>
    <name type="common">Northern Israeli blind subterranean mole rat</name>
    <name type="synonym">Spalax galili</name>
    <dbReference type="NCBI Taxonomy" id="1026970"/>
    <lineage>
        <taxon>Eukaryota</taxon>
        <taxon>Metazoa</taxon>
        <taxon>Chordata</taxon>
        <taxon>Craniata</taxon>
        <taxon>Vertebrata</taxon>
        <taxon>Euteleostomi</taxon>
        <taxon>Mammalia</taxon>
        <taxon>Eutheria</taxon>
        <taxon>Euarchontoglires</taxon>
        <taxon>Glires</taxon>
        <taxon>Rodentia</taxon>
        <taxon>Myomorpha</taxon>
        <taxon>Muroidea</taxon>
        <taxon>Spalacidae</taxon>
        <taxon>Spalacinae</taxon>
        <taxon>Nannospalax</taxon>
    </lineage>
</organism>
<comment type="catalytic activity">
    <reaction evidence="10 13">
        <text>2'-deoxyguanosine + phosphate = 2-deoxy-alpha-D-ribose 1-phosphate + guanine</text>
        <dbReference type="Rhea" id="RHEA:27738"/>
        <dbReference type="ChEBI" id="CHEBI:16235"/>
        <dbReference type="ChEBI" id="CHEBI:17172"/>
        <dbReference type="ChEBI" id="CHEBI:43474"/>
        <dbReference type="ChEBI" id="CHEBI:57259"/>
        <dbReference type="EC" id="2.4.2.1"/>
    </reaction>
</comment>
<dbReference type="EC" id="2.4.2.1" evidence="4 13"/>
<evidence type="ECO:0000256" key="3">
    <source>
        <dbReference type="ARBA" id="ARBA00011233"/>
    </source>
</evidence>
<dbReference type="NCBIfam" id="TIGR01700">
    <property type="entry name" value="PNPH"/>
    <property type="match status" value="1"/>
</dbReference>
<name>A0A8C6RZH1_NANGA</name>
<dbReference type="SUPFAM" id="SSF53167">
    <property type="entry name" value="Purine and uridine phosphorylases"/>
    <property type="match status" value="1"/>
</dbReference>
<dbReference type="GeneTree" id="ENSGT00950000182991"/>
<evidence type="ECO:0000256" key="7">
    <source>
        <dbReference type="ARBA" id="ARBA00022679"/>
    </source>
</evidence>
<comment type="catalytic activity">
    <reaction evidence="9 13">
        <text>inosine + phosphate = alpha-D-ribose 1-phosphate + hypoxanthine</text>
        <dbReference type="Rhea" id="RHEA:27646"/>
        <dbReference type="ChEBI" id="CHEBI:17368"/>
        <dbReference type="ChEBI" id="CHEBI:17596"/>
        <dbReference type="ChEBI" id="CHEBI:43474"/>
        <dbReference type="ChEBI" id="CHEBI:57720"/>
        <dbReference type="EC" id="2.4.2.1"/>
    </reaction>
</comment>
<comment type="subunit">
    <text evidence="3">Homotrimer.</text>
</comment>
<feature type="binding site" evidence="14">
    <location>
        <position position="202"/>
    </location>
    <ligand>
        <name>a purine D-ribonucleoside</name>
        <dbReference type="ChEBI" id="CHEBI:142355"/>
    </ligand>
</feature>
<feature type="binding site" evidence="14">
    <location>
        <position position="34"/>
    </location>
    <ligand>
        <name>phosphate</name>
        <dbReference type="ChEBI" id="CHEBI:43474"/>
    </ligand>
</feature>
<proteinExistence type="inferred from homology"/>
<keyword evidence="7 13" id="KW-0808">Transferase</keyword>
<dbReference type="GO" id="GO:0006166">
    <property type="term" value="P:purine ribonucleoside salvage"/>
    <property type="evidence" value="ECO:0007669"/>
    <property type="project" value="UniProtKB-KW"/>
</dbReference>
<evidence type="ECO:0000256" key="12">
    <source>
        <dbReference type="ARBA" id="ARBA00023970"/>
    </source>
</evidence>
<dbReference type="PROSITE" id="PS01240">
    <property type="entry name" value="PNP_MTAP_2"/>
    <property type="match status" value="1"/>
</dbReference>
<comment type="similarity">
    <text evidence="2 13">Belongs to the PNP/MTAP phosphorylase family.</text>
</comment>
<reference evidence="16" key="2">
    <citation type="submission" date="2025-09" db="UniProtKB">
        <authorList>
            <consortium name="Ensembl"/>
        </authorList>
    </citation>
    <scope>IDENTIFICATION</scope>
</reference>
<keyword evidence="6 13" id="KW-0328">Glycosyltransferase</keyword>
<evidence type="ECO:0000256" key="1">
    <source>
        <dbReference type="ARBA" id="ARBA00005058"/>
    </source>
</evidence>
<evidence type="ECO:0000313" key="16">
    <source>
        <dbReference type="Ensembl" id="ENSNGAP00000026391.1"/>
    </source>
</evidence>
<evidence type="ECO:0000256" key="8">
    <source>
        <dbReference type="ARBA" id="ARBA00022726"/>
    </source>
</evidence>
<feature type="domain" description="Nucleoside phosphorylase" evidence="15">
    <location>
        <begin position="28"/>
        <end position="276"/>
    </location>
</feature>
<dbReference type="AlphaFoldDB" id="A0A8C6RZH1"/>
<dbReference type="InterPro" id="IPR035994">
    <property type="entry name" value="Nucleoside_phosphorylase_sf"/>
</dbReference>
<feature type="binding site" evidence="14">
    <location>
        <position position="117"/>
    </location>
    <ligand>
        <name>phosphate</name>
        <dbReference type="ChEBI" id="CHEBI:43474"/>
    </ligand>
</feature>
<evidence type="ECO:0000259" key="15">
    <source>
        <dbReference type="Pfam" id="PF01048"/>
    </source>
</evidence>
<dbReference type="PANTHER" id="PTHR11904:SF12">
    <property type="entry name" value="PURINE NUCLEOSIDE PHOSPHORYLASE"/>
    <property type="match status" value="1"/>
</dbReference>
<dbReference type="InterPro" id="IPR011270">
    <property type="entry name" value="Pur_Nuc_Pase_Ino/Guo-sp"/>
</dbReference>
<feature type="binding site" evidence="14">
    <location>
        <position position="221"/>
    </location>
    <ligand>
        <name>phosphate</name>
        <dbReference type="ChEBI" id="CHEBI:43474"/>
    </ligand>
</feature>
<evidence type="ECO:0000256" key="6">
    <source>
        <dbReference type="ARBA" id="ARBA00022676"/>
    </source>
</evidence>
<dbReference type="NCBIfam" id="NF006054">
    <property type="entry name" value="PRK08202.1"/>
    <property type="match status" value="1"/>
</dbReference>
<comment type="pathway">
    <text evidence="1 13">Purine metabolism; purine nucleoside salvage.</text>
</comment>
<evidence type="ECO:0000256" key="10">
    <source>
        <dbReference type="ARBA" id="ARBA00023929"/>
    </source>
</evidence>
<dbReference type="GO" id="GO:0005737">
    <property type="term" value="C:cytoplasm"/>
    <property type="evidence" value="ECO:0007669"/>
    <property type="project" value="TreeGrafter"/>
</dbReference>
<feature type="binding site" evidence="14">
    <location>
        <position position="244"/>
    </location>
    <ligand>
        <name>a purine D-ribonucleoside</name>
        <dbReference type="ChEBI" id="CHEBI:142355"/>
    </ligand>
</feature>
<dbReference type="Gene3D" id="3.40.50.1580">
    <property type="entry name" value="Nucleoside phosphorylase domain"/>
    <property type="match status" value="1"/>
</dbReference>
<dbReference type="PANTHER" id="PTHR11904">
    <property type="entry name" value="METHYLTHIOADENOSINE/PURINE NUCLEOSIDE PHOSPHORYLASE"/>
    <property type="match status" value="1"/>
</dbReference>
<accession>A0A8C6RZH1</accession>
<evidence type="ECO:0000256" key="9">
    <source>
        <dbReference type="ARBA" id="ARBA00023918"/>
    </source>
</evidence>
<evidence type="ECO:0000256" key="4">
    <source>
        <dbReference type="ARBA" id="ARBA00011886"/>
    </source>
</evidence>
<evidence type="ECO:0000256" key="11">
    <source>
        <dbReference type="ARBA" id="ARBA00023950"/>
    </source>
</evidence>
<reference evidence="16" key="1">
    <citation type="submission" date="2025-08" db="UniProtKB">
        <authorList>
            <consortium name="Ensembl"/>
        </authorList>
    </citation>
    <scope>IDENTIFICATION</scope>
</reference>
<dbReference type="InterPro" id="IPR018099">
    <property type="entry name" value="Purine_phosphorylase-2_CS"/>
</dbReference>
<protein>
    <recommendedName>
        <fullName evidence="5 13">Purine nucleoside phosphorylase</fullName>
        <ecNumber evidence="4 13">2.4.2.1</ecNumber>
    </recommendedName>
    <alternativeName>
        <fullName evidence="13">Inosine-guanosine phosphorylase</fullName>
    </alternativeName>
</protein>
<dbReference type="InterPro" id="IPR011268">
    <property type="entry name" value="Purine_phosphorylase"/>
</dbReference>
<dbReference type="Pfam" id="PF01048">
    <property type="entry name" value="PNP_UDP_1"/>
    <property type="match status" value="1"/>
</dbReference>
<comment type="function">
    <text evidence="13">The purine nucleoside phosphorylases catalyze the phosphorolytic breakdown of the N-glycosidic bond in the beta-(deoxy)ribonucleoside molecules, with the formation of the corresponding free purine bases and pentose-1-phosphate.</text>
</comment>
<gene>
    <name evidence="16" type="primary">Pnp</name>
</gene>
<keyword evidence="8" id="KW-0660">Purine salvage</keyword>
<dbReference type="Proteomes" id="UP000694381">
    <property type="component" value="Unassembled WGS sequence"/>
</dbReference>
<keyword evidence="17" id="KW-1185">Reference proteome</keyword>
<dbReference type="NCBIfam" id="TIGR01697">
    <property type="entry name" value="PNPH-PUNA-XAPA"/>
    <property type="match status" value="1"/>
</dbReference>
<evidence type="ECO:0000256" key="13">
    <source>
        <dbReference type="PIRNR" id="PIRNR000477"/>
    </source>
</evidence>
<dbReference type="UniPathway" id="UPA00606"/>
<evidence type="ECO:0000256" key="14">
    <source>
        <dbReference type="PIRSR" id="PIRSR000477-2"/>
    </source>
</evidence>
<evidence type="ECO:0000256" key="2">
    <source>
        <dbReference type="ARBA" id="ARBA00006751"/>
    </source>
</evidence>
<dbReference type="GO" id="GO:0004731">
    <property type="term" value="F:purine-nucleoside phosphorylase activity"/>
    <property type="evidence" value="ECO:0007669"/>
    <property type="project" value="UniProtKB-EC"/>
</dbReference>